<proteinExistence type="predicted"/>
<feature type="region of interest" description="Disordered" evidence="2">
    <location>
        <begin position="638"/>
        <end position="743"/>
    </location>
</feature>
<dbReference type="GO" id="GO:0005634">
    <property type="term" value="C:nucleus"/>
    <property type="evidence" value="ECO:0007669"/>
    <property type="project" value="TreeGrafter"/>
</dbReference>
<feature type="compositionally biased region" description="Gly residues" evidence="2">
    <location>
        <begin position="680"/>
        <end position="691"/>
    </location>
</feature>
<dbReference type="PANTHER" id="PTHR14754:SF34">
    <property type="entry name" value="TRICHOHYALIN"/>
    <property type="match status" value="1"/>
</dbReference>
<dbReference type="PANTHER" id="PTHR14754">
    <property type="entry name" value="TRANSCRIPTION ELONGATION FACTOR A"/>
    <property type="match status" value="1"/>
</dbReference>
<feature type="compositionally biased region" description="Low complexity" evidence="2">
    <location>
        <begin position="1046"/>
        <end position="1056"/>
    </location>
</feature>
<feature type="coiled-coil region" evidence="1">
    <location>
        <begin position="379"/>
        <end position="439"/>
    </location>
</feature>
<feature type="compositionally biased region" description="Basic and acidic residues" evidence="2">
    <location>
        <begin position="253"/>
        <end position="267"/>
    </location>
</feature>
<feature type="region of interest" description="Disordered" evidence="2">
    <location>
        <begin position="475"/>
        <end position="496"/>
    </location>
</feature>
<evidence type="ECO:0000313" key="3">
    <source>
        <dbReference type="EMBL" id="CAD6447389.1"/>
    </source>
</evidence>
<feature type="region of interest" description="Disordered" evidence="2">
    <location>
        <begin position="772"/>
        <end position="883"/>
    </location>
</feature>
<dbReference type="Proteomes" id="UP000624404">
    <property type="component" value="Unassembled WGS sequence"/>
</dbReference>
<feature type="compositionally biased region" description="Polar residues" evidence="2">
    <location>
        <begin position="475"/>
        <end position="484"/>
    </location>
</feature>
<feature type="compositionally biased region" description="Polar residues" evidence="2">
    <location>
        <begin position="17"/>
        <end position="29"/>
    </location>
</feature>
<feature type="compositionally biased region" description="Basic and acidic residues" evidence="2">
    <location>
        <begin position="332"/>
        <end position="341"/>
    </location>
</feature>
<keyword evidence="1" id="KW-0175">Coiled coil</keyword>
<dbReference type="EMBL" id="CAJHIA010000026">
    <property type="protein sequence ID" value="CAD6447389.1"/>
    <property type="molecule type" value="Genomic_DNA"/>
</dbReference>
<organism evidence="3 4">
    <name type="scientific">Sclerotinia trifoliorum</name>
    <dbReference type="NCBI Taxonomy" id="28548"/>
    <lineage>
        <taxon>Eukaryota</taxon>
        <taxon>Fungi</taxon>
        <taxon>Dikarya</taxon>
        <taxon>Ascomycota</taxon>
        <taxon>Pezizomycotina</taxon>
        <taxon>Leotiomycetes</taxon>
        <taxon>Helotiales</taxon>
        <taxon>Sclerotiniaceae</taxon>
        <taxon>Sclerotinia</taxon>
    </lineage>
</organism>
<feature type="compositionally biased region" description="Basic residues" evidence="2">
    <location>
        <begin position="197"/>
        <end position="206"/>
    </location>
</feature>
<sequence length="1238" mass="138214">MAEIPEPGGDKPAPSGSGLSTVGSGNTGDLSGKTLVGQSSLDTVDLSGTIQDPDAQPANTGQAVPGTSVGVPGGLELPKTPGTFIDLSGIGRPLPKDKRPLDPRPEDNAPLPNPSFEPLDISKFTNPDGTTDWARIGAILSMRAQLKAQERRARRRMQPRPPREKPAQPQGKSEDAQNQGKSQAAKRPGIGNEAGRRFRRYHRAYRQRNSSLAFLSKRGIEVKSLSDIAEKTTPLASPEDSGKTRLPSPGGGVDEKSDRSHATNPREPEEEADFGGAPPVGTKQKPLPSGDKISPSRSEVFRRLAKKPARSRTMQQKLRQWIQDNRSSGKRTAAEKNEGQVERELMNARKRHIAWIEDEKRAANDLIKNETDGNAVIVLNKAIERLDRHLKEASELEEKRANRNILKDHLELETSPTIKRKFQDQLKELNLQIENEEGKERIRLKRHMSGDLASAAEVRKVADMTPAERAAFNARSGQSFTTVASRPPGQLEQSSAERALREKWIREDKPHEDAVMKIEFMSDSKEKMDAWKALQRVRSSLLLKRRKELQKLWRKQADEMKADREFAWSEEEDDAEGKGVPGTEHSSQGKIGDTGSGSGVKDVAQAKLDKAKAQLAKDLEKKQAEEAENAKKIEEAKKLAALKKTPGSPTGMDSLPSYFRQKKQNPPGIEPPRFPDLPGMRGGSGLSGGEGAKLRRPGQPDLPGRGGTAPANPENTTPPPIPVPFTAKTPLSPIQERRSEPVAYETHPGVARFLGNMAAERIRKEMLAEGLESADLDEMKQEDEFTKIPELLGRSGYGGEEKARENGEEKARQNGEEKARKRNGGEGKAGEGKARKRNGGEGKAGKAGRNKLDEEVERQQNGKQMEEEKCDREGDALKDQEKEVQDYMTKLKNKLEEIALGKNDLEESFEQRERELNEQRIKEESEMRERERERILAAQRKKEEIESKPRKERDLRWILEKEMKELQEAADLEQLGDDEDELSDELSLFQTTSLKLRVPGLSWLGRTDPEFSDEDSRSDSSQHSLFDVTDEDSDFLDLSTPPPGPSDAKPSPDAPGSTRAKAPKEPKIHLHLTIFTSPTQFLSDVSPLHFVCCENVRLSWKISQLIDYLRAPTEVKTNPGKLIQEVPGCVGFRKEDGEVIEEGSWEVKNMRLRIGRRWLDRENRTLLEEGLRDWDNVVVLMVGEGENIEEGDWKDCVWEADGVAGWREGWPGVGKARVPKDREDWVGILWDDYFMVTY</sequence>
<evidence type="ECO:0000256" key="2">
    <source>
        <dbReference type="SAM" id="MobiDB-lite"/>
    </source>
</evidence>
<feature type="compositionally biased region" description="Basic and acidic residues" evidence="2">
    <location>
        <begin position="94"/>
        <end position="107"/>
    </location>
</feature>
<keyword evidence="4" id="KW-1185">Reference proteome</keyword>
<evidence type="ECO:0000256" key="1">
    <source>
        <dbReference type="SAM" id="Coils"/>
    </source>
</evidence>
<feature type="region of interest" description="Disordered" evidence="2">
    <location>
        <begin position="1"/>
        <end position="124"/>
    </location>
</feature>
<name>A0A8H2VYP1_9HELO</name>
<feature type="compositionally biased region" description="Polar residues" evidence="2">
    <location>
        <begin position="312"/>
        <end position="326"/>
    </location>
</feature>
<feature type="region of interest" description="Disordered" evidence="2">
    <location>
        <begin position="908"/>
        <end position="930"/>
    </location>
</feature>
<feature type="compositionally biased region" description="Basic and acidic residues" evidence="2">
    <location>
        <begin position="799"/>
        <end position="883"/>
    </location>
</feature>
<protein>
    <submittedName>
        <fullName evidence="3">01f97a4c-2a46-46c6-9935-d0a6ea61eda8</fullName>
    </submittedName>
</protein>
<dbReference type="OrthoDB" id="3558403at2759"/>
<feature type="region of interest" description="Disordered" evidence="2">
    <location>
        <begin position="560"/>
        <end position="605"/>
    </location>
</feature>
<comment type="caution">
    <text evidence="3">The sequence shown here is derived from an EMBL/GenBank/DDBJ whole genome shotgun (WGS) entry which is preliminary data.</text>
</comment>
<feature type="compositionally biased region" description="Polar residues" evidence="2">
    <location>
        <begin position="36"/>
        <end position="50"/>
    </location>
</feature>
<accession>A0A8H2VYP1</accession>
<gene>
    <name evidence="3" type="ORF">SCLTRI_LOCUS7179</name>
</gene>
<reference evidence="3" key="1">
    <citation type="submission" date="2020-10" db="EMBL/GenBank/DDBJ databases">
        <authorList>
            <person name="Kusch S."/>
        </authorList>
    </citation>
    <scope>NUCLEOTIDE SEQUENCE</scope>
    <source>
        <strain evidence="3">SwB9</strain>
    </source>
</reference>
<feature type="compositionally biased region" description="Basic and acidic residues" evidence="2">
    <location>
        <begin position="777"/>
        <end position="787"/>
    </location>
</feature>
<evidence type="ECO:0000313" key="4">
    <source>
        <dbReference type="Proteomes" id="UP000624404"/>
    </source>
</evidence>
<dbReference type="AlphaFoldDB" id="A0A8H2VYP1"/>
<feature type="region of interest" description="Disordered" evidence="2">
    <location>
        <begin position="1031"/>
        <end position="1063"/>
    </location>
</feature>
<feature type="region of interest" description="Disordered" evidence="2">
    <location>
        <begin position="144"/>
        <end position="341"/>
    </location>
</feature>